<dbReference type="HOGENOM" id="CLU_2981983_0_0_1"/>
<proteinExistence type="evidence at transcript level"/>
<dbReference type="AlphaFoldDB" id="B6SQ32"/>
<accession>B6SQ32</accession>
<evidence type="ECO:0000256" key="1">
    <source>
        <dbReference type="SAM" id="MobiDB-lite"/>
    </source>
</evidence>
<organism evidence="2">
    <name type="scientific">Zea mays</name>
    <name type="common">Maize</name>
    <dbReference type="NCBI Taxonomy" id="4577"/>
    <lineage>
        <taxon>Eukaryota</taxon>
        <taxon>Viridiplantae</taxon>
        <taxon>Streptophyta</taxon>
        <taxon>Embryophyta</taxon>
        <taxon>Tracheophyta</taxon>
        <taxon>Spermatophyta</taxon>
        <taxon>Magnoliopsida</taxon>
        <taxon>Liliopsida</taxon>
        <taxon>Poales</taxon>
        <taxon>Poaceae</taxon>
        <taxon>PACMAD clade</taxon>
        <taxon>Panicoideae</taxon>
        <taxon>Andropogonodae</taxon>
        <taxon>Andropogoneae</taxon>
        <taxon>Tripsacinae</taxon>
        <taxon>Zea</taxon>
    </lineage>
</organism>
<sequence>MRSGRGSRTHICEPRRRPSPAFTNPPPPVPYSSSCTHRRSSPRLPCALAVASSSPSRT</sequence>
<dbReference type="EMBL" id="EU954847">
    <property type="protein sequence ID" value="ACG26965.1"/>
    <property type="molecule type" value="mRNA"/>
</dbReference>
<protein>
    <submittedName>
        <fullName evidence="2">Uncharacterized protein</fullName>
    </submittedName>
</protein>
<reference evidence="2" key="1">
    <citation type="journal article" date="2009" name="Plant Mol. Biol.">
        <title>Insights into corn genes derived from large-scale cDNA sequencing.</title>
        <authorList>
            <person name="Alexandrov N.N."/>
            <person name="Brover V.V."/>
            <person name="Freidin S."/>
            <person name="Troukhan M.E."/>
            <person name="Tatarinova T.V."/>
            <person name="Zhang H."/>
            <person name="Swaller T.J."/>
            <person name="Lu Y.P."/>
            <person name="Bouck J."/>
            <person name="Flavell R.B."/>
            <person name="Feldmann K.A."/>
        </authorList>
    </citation>
    <scope>NUCLEOTIDE SEQUENCE</scope>
</reference>
<evidence type="ECO:0000313" key="2">
    <source>
        <dbReference type="EMBL" id="ACG26965.1"/>
    </source>
</evidence>
<feature type="region of interest" description="Disordered" evidence="1">
    <location>
        <begin position="1"/>
        <end position="42"/>
    </location>
</feature>
<name>B6SQ32_MAIZE</name>